<protein>
    <submittedName>
        <fullName evidence="5">VRR-NUC domain-containing protein</fullName>
    </submittedName>
</protein>
<evidence type="ECO:0000256" key="2">
    <source>
        <dbReference type="ARBA" id="ARBA00022722"/>
    </source>
</evidence>
<evidence type="ECO:0000259" key="4">
    <source>
        <dbReference type="SMART" id="SM00990"/>
    </source>
</evidence>
<dbReference type="InterPro" id="IPR011856">
    <property type="entry name" value="tRNA_endonuc-like_dom_sf"/>
</dbReference>
<dbReference type="SMART" id="SM00990">
    <property type="entry name" value="VRR_NUC"/>
    <property type="match status" value="1"/>
</dbReference>
<dbReference type="GO" id="GO:0016788">
    <property type="term" value="F:hydrolase activity, acting on ester bonds"/>
    <property type="evidence" value="ECO:0007669"/>
    <property type="project" value="InterPro"/>
</dbReference>
<dbReference type="AlphaFoldDB" id="A0A1H7MPX3"/>
<name>A0A1H7MPX3_RUMAL</name>
<dbReference type="EMBL" id="FOAT01000012">
    <property type="protein sequence ID" value="SEL13244.1"/>
    <property type="molecule type" value="Genomic_DNA"/>
</dbReference>
<dbReference type="Gene3D" id="3.40.1350.10">
    <property type="match status" value="1"/>
</dbReference>
<comment type="cofactor">
    <cofactor evidence="1">
        <name>Mg(2+)</name>
        <dbReference type="ChEBI" id="CHEBI:18420"/>
    </cofactor>
</comment>
<sequence>MNIVESEIENKMRQKLKLHGGIFFKFVSPSVSGVPDRICILPHGRIIFVELKREGGIVSPRQKYIHKKLRHLGVDVRVVIGMEQAMEFVREVCGEHGKS</sequence>
<accession>A0A1H7MPX3</accession>
<dbReference type="RefSeq" id="WP_242940237.1">
    <property type="nucleotide sequence ID" value="NZ_FOAT01000012.1"/>
</dbReference>
<evidence type="ECO:0000313" key="5">
    <source>
        <dbReference type="EMBL" id="SEL13244.1"/>
    </source>
</evidence>
<evidence type="ECO:0000256" key="1">
    <source>
        <dbReference type="ARBA" id="ARBA00001946"/>
    </source>
</evidence>
<gene>
    <name evidence="5" type="ORF">SAMN05216469_11291</name>
</gene>
<keyword evidence="3" id="KW-0378">Hydrolase</keyword>
<proteinExistence type="predicted"/>
<dbReference type="GO" id="GO:0004518">
    <property type="term" value="F:nuclease activity"/>
    <property type="evidence" value="ECO:0007669"/>
    <property type="project" value="UniProtKB-KW"/>
</dbReference>
<feature type="domain" description="VRR-NUC" evidence="4">
    <location>
        <begin position="3"/>
        <end position="83"/>
    </location>
</feature>
<reference evidence="5" key="1">
    <citation type="submission" date="2016-10" db="EMBL/GenBank/DDBJ databases">
        <authorList>
            <person name="de Groot N.N."/>
        </authorList>
    </citation>
    <scope>NUCLEOTIDE SEQUENCE [LARGE SCALE GENOMIC DNA]</scope>
    <source>
        <strain evidence="5">KH2T6</strain>
    </source>
</reference>
<keyword evidence="2" id="KW-0540">Nuclease</keyword>
<dbReference type="InterPro" id="IPR014883">
    <property type="entry name" value="VRR_NUC"/>
</dbReference>
<dbReference type="Proteomes" id="UP000186015">
    <property type="component" value="Unassembled WGS sequence"/>
</dbReference>
<organism evidence="5">
    <name type="scientific">Ruminococcus albus</name>
    <dbReference type="NCBI Taxonomy" id="1264"/>
    <lineage>
        <taxon>Bacteria</taxon>
        <taxon>Bacillati</taxon>
        <taxon>Bacillota</taxon>
        <taxon>Clostridia</taxon>
        <taxon>Eubacteriales</taxon>
        <taxon>Oscillospiraceae</taxon>
        <taxon>Ruminococcus</taxon>
    </lineage>
</organism>
<evidence type="ECO:0000256" key="3">
    <source>
        <dbReference type="ARBA" id="ARBA00022801"/>
    </source>
</evidence>
<dbReference type="GO" id="GO:0003676">
    <property type="term" value="F:nucleic acid binding"/>
    <property type="evidence" value="ECO:0007669"/>
    <property type="project" value="InterPro"/>
</dbReference>